<name>A0ABW3GXE1_9BACL</name>
<dbReference type="PANTHER" id="PTHR33376">
    <property type="match status" value="1"/>
</dbReference>
<evidence type="ECO:0000256" key="1">
    <source>
        <dbReference type="ARBA" id="ARBA00022729"/>
    </source>
</evidence>
<evidence type="ECO:0000313" key="3">
    <source>
        <dbReference type="EMBL" id="MFD0942948.1"/>
    </source>
</evidence>
<sequence length="342" mass="38285">MRKWFIFLGALALLALVGCSPDSKGNEKENKEDTFKLTYNVAFPPGDDNDAVSISTEHFAKEVKERTNGRVEIDVYFSSQLTPVDQIVEGLKSGTIDMAYTLPEYYGESLPTGFYGSLPFLGQDIDQFISLLRDDGIADIMHDEFLQQGAKILFYATPGEYGFLSNKPIRSVADMKGLSIRAGNSLWTPWYQSMQVAPANIPTTDIYQALQLGTIDGLPYSLNTIEYYNYHEVVKSITTGLRVSALSSSMISEKTWNKLPEELQKIILEVAAETELKNIEFYKSTEGQPQKFAAEHNVEVNELTGEAYEEFVESGQIVWDGFADLNDNTAKIADILKERLTQ</sequence>
<dbReference type="InterPro" id="IPR038404">
    <property type="entry name" value="TRAP_DctP_sf"/>
</dbReference>
<dbReference type="PANTHER" id="PTHR33376:SF5">
    <property type="entry name" value="EXTRACYTOPLASMIC SOLUTE RECEPTOR PROTEIN"/>
    <property type="match status" value="1"/>
</dbReference>
<dbReference type="InterPro" id="IPR018389">
    <property type="entry name" value="DctP_fam"/>
</dbReference>
<dbReference type="PROSITE" id="PS51257">
    <property type="entry name" value="PROKAR_LIPOPROTEIN"/>
    <property type="match status" value="1"/>
</dbReference>
<dbReference type="Pfam" id="PF03480">
    <property type="entry name" value="DctP"/>
    <property type="match status" value="1"/>
</dbReference>
<organism evidence="3 4">
    <name type="scientific">Savagea faecisuis</name>
    <dbReference type="NCBI Taxonomy" id="1274803"/>
    <lineage>
        <taxon>Bacteria</taxon>
        <taxon>Bacillati</taxon>
        <taxon>Bacillota</taxon>
        <taxon>Bacilli</taxon>
        <taxon>Bacillales</taxon>
        <taxon>Caryophanaceae</taxon>
        <taxon>Savagea</taxon>
    </lineage>
</organism>
<accession>A0ABW3GXE1</accession>
<reference evidence="4" key="1">
    <citation type="journal article" date="2019" name="Int. J. Syst. Evol. Microbiol.">
        <title>The Global Catalogue of Microorganisms (GCM) 10K type strain sequencing project: providing services to taxonomists for standard genome sequencing and annotation.</title>
        <authorList>
            <consortium name="The Broad Institute Genomics Platform"/>
            <consortium name="The Broad Institute Genome Sequencing Center for Infectious Disease"/>
            <person name="Wu L."/>
            <person name="Ma J."/>
        </authorList>
    </citation>
    <scope>NUCLEOTIDE SEQUENCE [LARGE SCALE GENOMIC DNA]</scope>
    <source>
        <strain evidence="4">CCUG 63563</strain>
    </source>
</reference>
<feature type="signal peptide" evidence="2">
    <location>
        <begin position="1"/>
        <end position="25"/>
    </location>
</feature>
<gene>
    <name evidence="3" type="ORF">ACFQ0V_04095</name>
</gene>
<dbReference type="SUPFAM" id="SSF53850">
    <property type="entry name" value="Periplasmic binding protein-like II"/>
    <property type="match status" value="1"/>
</dbReference>
<evidence type="ECO:0000313" key="4">
    <source>
        <dbReference type="Proteomes" id="UP001596976"/>
    </source>
</evidence>
<evidence type="ECO:0000256" key="2">
    <source>
        <dbReference type="SAM" id="SignalP"/>
    </source>
</evidence>
<feature type="chain" id="PRO_5047265766" evidence="2">
    <location>
        <begin position="26"/>
        <end position="342"/>
    </location>
</feature>
<dbReference type="CDD" id="cd13603">
    <property type="entry name" value="PBP2_TRAP_Siap_TeaA_like"/>
    <property type="match status" value="1"/>
</dbReference>
<protein>
    <submittedName>
        <fullName evidence="3">TRAP transporter substrate-binding protein</fullName>
    </submittedName>
</protein>
<keyword evidence="4" id="KW-1185">Reference proteome</keyword>
<dbReference type="NCBIfam" id="NF037995">
    <property type="entry name" value="TRAP_S1"/>
    <property type="match status" value="1"/>
</dbReference>
<dbReference type="Proteomes" id="UP001596976">
    <property type="component" value="Unassembled WGS sequence"/>
</dbReference>
<dbReference type="Gene3D" id="3.40.190.170">
    <property type="entry name" value="Bacterial extracellular solute-binding protein, family 7"/>
    <property type="match status" value="1"/>
</dbReference>
<dbReference type="RefSeq" id="WP_381010031.1">
    <property type="nucleotide sequence ID" value="NZ_JBHTJF010000017.1"/>
</dbReference>
<keyword evidence="1 2" id="KW-0732">Signal</keyword>
<comment type="caution">
    <text evidence="3">The sequence shown here is derived from an EMBL/GenBank/DDBJ whole genome shotgun (WGS) entry which is preliminary data.</text>
</comment>
<dbReference type="EMBL" id="JBHTJF010000017">
    <property type="protein sequence ID" value="MFD0942948.1"/>
    <property type="molecule type" value="Genomic_DNA"/>
</dbReference>
<proteinExistence type="predicted"/>